<protein>
    <recommendedName>
        <fullName evidence="4">Glycoside hydrolase 35 catalytic domain-containing protein</fullName>
    </recommendedName>
</protein>
<dbReference type="InterPro" id="IPR019801">
    <property type="entry name" value="Glyco_hydro_35_CS"/>
</dbReference>
<keyword evidence="3" id="KW-0326">Glycosidase</keyword>
<evidence type="ECO:0000313" key="5">
    <source>
        <dbReference type="EMBL" id="THG96966.1"/>
    </source>
</evidence>
<dbReference type="PRINTS" id="PR00742">
    <property type="entry name" value="GLHYDRLASE35"/>
</dbReference>
<dbReference type="InterPro" id="IPR001944">
    <property type="entry name" value="Glycoside_Hdrlase_35"/>
</dbReference>
<dbReference type="GO" id="GO:0005975">
    <property type="term" value="P:carbohydrate metabolic process"/>
    <property type="evidence" value="ECO:0007669"/>
    <property type="project" value="InterPro"/>
</dbReference>
<sequence length="243" mass="26484">MEDNDLGILRSLSVEDAETSGGGFPGWVGNIAGSLRTDNPAYQQAWTPYMTAISKIIALNQITNGGPIILVQSENEFSAGTGRSDYMQDIINLYRANGIMIHIRYLLAITENDQHGGAAGNFSPDLPGTGRVNIYCGDSYPQSTRWTQVQAVYYSDHEAVAPSNPLCLAEFGGGWLLGWASAPRGGTGYEMFSKAFPVSYSQTSFNQFITATDLSGPAYEDIFYKENYAQTATIMNIYSAYQV</sequence>
<dbReference type="AlphaFoldDB" id="A0A4S4KG23"/>
<comment type="similarity">
    <text evidence="1">Belongs to the glycosyl hydrolase 35 family.</text>
</comment>
<dbReference type="PROSITE" id="PS01182">
    <property type="entry name" value="GLYCOSYL_HYDROL_F35"/>
    <property type="match status" value="1"/>
</dbReference>
<accession>A0A4S4KG23</accession>
<dbReference type="SUPFAM" id="SSF51445">
    <property type="entry name" value="(Trans)glycosidases"/>
    <property type="match status" value="1"/>
</dbReference>
<organism evidence="5 6">
    <name type="scientific">Hermanssonia centrifuga</name>
    <dbReference type="NCBI Taxonomy" id="98765"/>
    <lineage>
        <taxon>Eukaryota</taxon>
        <taxon>Fungi</taxon>
        <taxon>Dikarya</taxon>
        <taxon>Basidiomycota</taxon>
        <taxon>Agaricomycotina</taxon>
        <taxon>Agaricomycetes</taxon>
        <taxon>Polyporales</taxon>
        <taxon>Meruliaceae</taxon>
        <taxon>Hermanssonia</taxon>
    </lineage>
</organism>
<evidence type="ECO:0000313" key="6">
    <source>
        <dbReference type="Proteomes" id="UP000309038"/>
    </source>
</evidence>
<dbReference type="InterPro" id="IPR031330">
    <property type="entry name" value="Gly_Hdrlase_35_cat"/>
</dbReference>
<name>A0A4S4KG23_9APHY</name>
<evidence type="ECO:0000256" key="3">
    <source>
        <dbReference type="ARBA" id="ARBA00023295"/>
    </source>
</evidence>
<dbReference type="GO" id="GO:0004553">
    <property type="term" value="F:hydrolase activity, hydrolyzing O-glycosyl compounds"/>
    <property type="evidence" value="ECO:0007669"/>
    <property type="project" value="InterPro"/>
</dbReference>
<dbReference type="Pfam" id="PF01301">
    <property type="entry name" value="Glyco_hydro_35"/>
    <property type="match status" value="1"/>
</dbReference>
<dbReference type="InterPro" id="IPR017853">
    <property type="entry name" value="GH"/>
</dbReference>
<proteinExistence type="inferred from homology"/>
<evidence type="ECO:0000256" key="1">
    <source>
        <dbReference type="ARBA" id="ARBA00009809"/>
    </source>
</evidence>
<keyword evidence="6" id="KW-1185">Reference proteome</keyword>
<dbReference type="Gene3D" id="3.20.20.80">
    <property type="entry name" value="Glycosidases"/>
    <property type="match status" value="1"/>
</dbReference>
<keyword evidence="2" id="KW-0378">Hydrolase</keyword>
<dbReference type="PANTHER" id="PTHR23421">
    <property type="entry name" value="BETA-GALACTOSIDASE RELATED"/>
    <property type="match status" value="1"/>
</dbReference>
<dbReference type="EMBL" id="SGPJ01000198">
    <property type="protein sequence ID" value="THG96966.1"/>
    <property type="molecule type" value="Genomic_DNA"/>
</dbReference>
<dbReference type="Proteomes" id="UP000309038">
    <property type="component" value="Unassembled WGS sequence"/>
</dbReference>
<evidence type="ECO:0000259" key="4">
    <source>
        <dbReference type="Pfam" id="PF01301"/>
    </source>
</evidence>
<comment type="caution">
    <text evidence="5">The sequence shown here is derived from an EMBL/GenBank/DDBJ whole genome shotgun (WGS) entry which is preliminary data.</text>
</comment>
<gene>
    <name evidence="5" type="ORF">EW026_g4966</name>
</gene>
<feature type="domain" description="Glycoside hydrolase 35 catalytic" evidence="4">
    <location>
        <begin position="16"/>
        <end position="206"/>
    </location>
</feature>
<reference evidence="5 6" key="1">
    <citation type="submission" date="2019-02" db="EMBL/GenBank/DDBJ databases">
        <title>Genome sequencing of the rare red list fungi Phlebia centrifuga.</title>
        <authorList>
            <person name="Buettner E."/>
            <person name="Kellner H."/>
        </authorList>
    </citation>
    <scope>NUCLEOTIDE SEQUENCE [LARGE SCALE GENOMIC DNA]</scope>
    <source>
        <strain evidence="5 6">DSM 108282</strain>
    </source>
</reference>
<evidence type="ECO:0000256" key="2">
    <source>
        <dbReference type="ARBA" id="ARBA00022801"/>
    </source>
</evidence>